<dbReference type="InterPro" id="IPR012677">
    <property type="entry name" value="Nucleotide-bd_a/b_plait_sf"/>
</dbReference>
<evidence type="ECO:0000313" key="5">
    <source>
        <dbReference type="EMBL" id="KAK4123351.1"/>
    </source>
</evidence>
<organism evidence="5 6">
    <name type="scientific">Parathielavia appendiculata</name>
    <dbReference type="NCBI Taxonomy" id="2587402"/>
    <lineage>
        <taxon>Eukaryota</taxon>
        <taxon>Fungi</taxon>
        <taxon>Dikarya</taxon>
        <taxon>Ascomycota</taxon>
        <taxon>Pezizomycotina</taxon>
        <taxon>Sordariomycetes</taxon>
        <taxon>Sordariomycetidae</taxon>
        <taxon>Sordariales</taxon>
        <taxon>Chaetomiaceae</taxon>
        <taxon>Parathielavia</taxon>
    </lineage>
</organism>
<accession>A0AAN6Z2Y6</accession>
<dbReference type="PROSITE" id="PS50102">
    <property type="entry name" value="RRM"/>
    <property type="match status" value="1"/>
</dbReference>
<comment type="caution">
    <text evidence="5">The sequence shown here is derived from an EMBL/GenBank/DDBJ whole genome shotgun (WGS) entry which is preliminary data.</text>
</comment>
<dbReference type="RefSeq" id="XP_062647122.1">
    <property type="nucleotide sequence ID" value="XM_062796387.1"/>
</dbReference>
<dbReference type="Proteomes" id="UP001302602">
    <property type="component" value="Unassembled WGS sequence"/>
</dbReference>
<dbReference type="GO" id="GO:0005634">
    <property type="term" value="C:nucleus"/>
    <property type="evidence" value="ECO:0007669"/>
    <property type="project" value="TreeGrafter"/>
</dbReference>
<dbReference type="Pfam" id="PF00076">
    <property type="entry name" value="RRM_1"/>
    <property type="match status" value="1"/>
</dbReference>
<dbReference type="AlphaFoldDB" id="A0AAN6Z2Y6"/>
<proteinExistence type="predicted"/>
<evidence type="ECO:0000256" key="2">
    <source>
        <dbReference type="PROSITE-ProRule" id="PRU00176"/>
    </source>
</evidence>
<dbReference type="EMBL" id="MU853229">
    <property type="protein sequence ID" value="KAK4123351.1"/>
    <property type="molecule type" value="Genomic_DNA"/>
</dbReference>
<sequence>MHRHHQHNRHLETYTVEPGTETGLYYILVANLAHRTTWRDLKAFASQACEVDHAEVYPPTSGFVRVKGRANFEKAIRYLDGNTLEYRALQADGRNLNQPTVVKLPPNDFHAERIRRGGSVRVFDEPDAPALDPNVSPEPFSHGTSAGSGNSYLDYQGSASSALDAAPQADVKWRYVMASSYVPDEDYQPAMPSTTLISSGPMAYQVMAPSNHGFIWPVATGPLPTSTPSVMYRTAPGPLSVITHPAAAQYDASASNFPPGAAYSVEGQTYARYYQRPPEGTSYLPWLPDAAASAPSQLEQIVTTTTSRNIKEQPGAAAKEQQRKIVIYNLERENLSEAVVMSHLVRLTGIDTATPGQVEKIELSASSSGRPRAFVTFSAAGLAAAAVASLDGCVVGGSKLSARVLGEGSTALGGVGGGSRRGRRMMQSKPSSGAGASLSRFGKDAGGLSKPSHSQGHPSSLGASGSLGSSGSSASMAVAVREAGVQEKNKKEERPVIVDGSGGRWKRKMTPVVVDGSAGGRKVNGGERGAR</sequence>
<dbReference type="GO" id="GO:0005737">
    <property type="term" value="C:cytoplasm"/>
    <property type="evidence" value="ECO:0007669"/>
    <property type="project" value="TreeGrafter"/>
</dbReference>
<keyword evidence="6" id="KW-1185">Reference proteome</keyword>
<dbReference type="SMART" id="SM00360">
    <property type="entry name" value="RRM"/>
    <property type="match status" value="2"/>
</dbReference>
<dbReference type="Gene3D" id="3.30.70.330">
    <property type="match status" value="2"/>
</dbReference>
<feature type="compositionally biased region" description="Basic and acidic residues" evidence="3">
    <location>
        <begin position="484"/>
        <end position="496"/>
    </location>
</feature>
<dbReference type="GeneID" id="87833155"/>
<evidence type="ECO:0000256" key="1">
    <source>
        <dbReference type="ARBA" id="ARBA00022884"/>
    </source>
</evidence>
<evidence type="ECO:0000256" key="3">
    <source>
        <dbReference type="SAM" id="MobiDB-lite"/>
    </source>
</evidence>
<reference evidence="5" key="1">
    <citation type="journal article" date="2023" name="Mol. Phylogenet. Evol.">
        <title>Genome-scale phylogeny and comparative genomics of the fungal order Sordariales.</title>
        <authorList>
            <person name="Hensen N."/>
            <person name="Bonometti L."/>
            <person name="Westerberg I."/>
            <person name="Brannstrom I.O."/>
            <person name="Guillou S."/>
            <person name="Cros-Aarteil S."/>
            <person name="Calhoun S."/>
            <person name="Haridas S."/>
            <person name="Kuo A."/>
            <person name="Mondo S."/>
            <person name="Pangilinan J."/>
            <person name="Riley R."/>
            <person name="LaButti K."/>
            <person name="Andreopoulos B."/>
            <person name="Lipzen A."/>
            <person name="Chen C."/>
            <person name="Yan M."/>
            <person name="Daum C."/>
            <person name="Ng V."/>
            <person name="Clum A."/>
            <person name="Steindorff A."/>
            <person name="Ohm R.A."/>
            <person name="Martin F."/>
            <person name="Silar P."/>
            <person name="Natvig D.O."/>
            <person name="Lalanne C."/>
            <person name="Gautier V."/>
            <person name="Ament-Velasquez S.L."/>
            <person name="Kruys A."/>
            <person name="Hutchinson M.I."/>
            <person name="Powell A.J."/>
            <person name="Barry K."/>
            <person name="Miller A.N."/>
            <person name="Grigoriev I.V."/>
            <person name="Debuchy R."/>
            <person name="Gladieux P."/>
            <person name="Hiltunen Thoren M."/>
            <person name="Johannesson H."/>
        </authorList>
    </citation>
    <scope>NUCLEOTIDE SEQUENCE</scope>
    <source>
        <strain evidence="5">CBS 731.68</strain>
    </source>
</reference>
<feature type="domain" description="RRM" evidence="4">
    <location>
        <begin position="323"/>
        <end position="407"/>
    </location>
</feature>
<evidence type="ECO:0000313" key="6">
    <source>
        <dbReference type="Proteomes" id="UP001302602"/>
    </source>
</evidence>
<evidence type="ECO:0000259" key="4">
    <source>
        <dbReference type="PROSITE" id="PS50102"/>
    </source>
</evidence>
<dbReference type="SUPFAM" id="SSF54928">
    <property type="entry name" value="RNA-binding domain, RBD"/>
    <property type="match status" value="2"/>
</dbReference>
<dbReference type="InterPro" id="IPR050374">
    <property type="entry name" value="RRT5_SRSF_SR"/>
</dbReference>
<protein>
    <recommendedName>
        <fullName evidence="4">RRM domain-containing protein</fullName>
    </recommendedName>
</protein>
<keyword evidence="1 2" id="KW-0694">RNA-binding</keyword>
<feature type="region of interest" description="Disordered" evidence="3">
    <location>
        <begin position="125"/>
        <end position="147"/>
    </location>
</feature>
<reference evidence="5" key="2">
    <citation type="submission" date="2023-05" db="EMBL/GenBank/DDBJ databases">
        <authorList>
            <consortium name="Lawrence Berkeley National Laboratory"/>
            <person name="Steindorff A."/>
            <person name="Hensen N."/>
            <person name="Bonometti L."/>
            <person name="Westerberg I."/>
            <person name="Brannstrom I.O."/>
            <person name="Guillou S."/>
            <person name="Cros-Aarteil S."/>
            <person name="Calhoun S."/>
            <person name="Haridas S."/>
            <person name="Kuo A."/>
            <person name="Mondo S."/>
            <person name="Pangilinan J."/>
            <person name="Riley R."/>
            <person name="Labutti K."/>
            <person name="Andreopoulos B."/>
            <person name="Lipzen A."/>
            <person name="Chen C."/>
            <person name="Yanf M."/>
            <person name="Daum C."/>
            <person name="Ng V."/>
            <person name="Clum A."/>
            <person name="Ohm R."/>
            <person name="Martin F."/>
            <person name="Silar P."/>
            <person name="Natvig D."/>
            <person name="Lalanne C."/>
            <person name="Gautier V."/>
            <person name="Ament-Velasquez S.L."/>
            <person name="Kruys A."/>
            <person name="Hutchinson M.I."/>
            <person name="Powell A.J."/>
            <person name="Barry K."/>
            <person name="Miller A.N."/>
            <person name="Grigoriev I.V."/>
            <person name="Debuchy R."/>
            <person name="Gladieux P."/>
            <person name="Thoren M.H."/>
            <person name="Johannesson H."/>
        </authorList>
    </citation>
    <scope>NUCLEOTIDE SEQUENCE</scope>
    <source>
        <strain evidence="5">CBS 731.68</strain>
    </source>
</reference>
<dbReference type="InterPro" id="IPR035979">
    <property type="entry name" value="RBD_domain_sf"/>
</dbReference>
<dbReference type="InterPro" id="IPR000504">
    <property type="entry name" value="RRM_dom"/>
</dbReference>
<gene>
    <name evidence="5" type="ORF">N657DRAFT_681456</name>
</gene>
<dbReference type="GO" id="GO:0003729">
    <property type="term" value="F:mRNA binding"/>
    <property type="evidence" value="ECO:0007669"/>
    <property type="project" value="TreeGrafter"/>
</dbReference>
<name>A0AAN6Z2Y6_9PEZI</name>
<feature type="region of interest" description="Disordered" evidence="3">
    <location>
        <begin position="411"/>
        <end position="531"/>
    </location>
</feature>
<feature type="compositionally biased region" description="Low complexity" evidence="3">
    <location>
        <begin position="459"/>
        <end position="475"/>
    </location>
</feature>
<dbReference type="PANTHER" id="PTHR23003">
    <property type="entry name" value="RNA RECOGNITION MOTIF RRM DOMAIN CONTAINING PROTEIN"/>
    <property type="match status" value="1"/>
</dbReference>